<name>A0A0A1VW11_MICAE</name>
<dbReference type="RefSeq" id="WP_045359188.1">
    <property type="nucleotide sequence ID" value="NZ_BBPA01000039.1"/>
</dbReference>
<comment type="caution">
    <text evidence="4">The sequence shown here is derived from an EMBL/GenBank/DDBJ whole genome shotgun (WGS) entry which is preliminary data.</text>
</comment>
<organism evidence="4 5">
    <name type="scientific">Microcystis aeruginosa NIES-44</name>
    <dbReference type="NCBI Taxonomy" id="449439"/>
    <lineage>
        <taxon>Bacteria</taxon>
        <taxon>Bacillati</taxon>
        <taxon>Cyanobacteriota</taxon>
        <taxon>Cyanophyceae</taxon>
        <taxon>Oscillatoriophycideae</taxon>
        <taxon>Chroococcales</taxon>
        <taxon>Microcystaceae</taxon>
        <taxon>Microcystis</taxon>
    </lineage>
</organism>
<accession>A0A0A1VW11</accession>
<dbReference type="InterPro" id="IPR036188">
    <property type="entry name" value="FAD/NAD-bd_sf"/>
</dbReference>
<dbReference type="Pfam" id="PF04820">
    <property type="entry name" value="Trp_halogenase"/>
    <property type="match status" value="1"/>
</dbReference>
<evidence type="ECO:0000256" key="2">
    <source>
        <dbReference type="ARBA" id="ARBA00023033"/>
    </source>
</evidence>
<comment type="similarity">
    <text evidence="3">Belongs to the flavin-dependent halogenase family. Bacterial tryptophan halogenase subfamily.</text>
</comment>
<proteinExistence type="inferred from homology"/>
<dbReference type="EMBL" id="BBPA01000039">
    <property type="protein sequence ID" value="GAL93431.1"/>
    <property type="molecule type" value="Genomic_DNA"/>
</dbReference>
<sequence>MVTTDTKVYDVVIMGAGFAGVCQARHLLLNVPNIKIALIDPRPEERTNKDLKIGESMVEIATLFVCKELGLYEYMIENHPPKFGLNFHWPKKKDKTTTTDDYYHIWNNRQPPLASFQMNRAKFERDLLKMNKAMGATFYQGRVVDVDLTSKDELKTVIAKVENEQITLKAKHVIDAAGRKFIIGQKTDNLLFGADNLFGLDTGSVWVRVNNIDRTIFHDGYDPYGTTCSHYYATNHWFGHGHWLWMIPTEKDSQEISIGIAYHRSAIADKQINTKEKFYAFLKANHEILYRLVTSGENIDFHYLPRPAHTSKTMFSADNWYVIGDAACIFDPFYSLGSSMISYQIECTTEIIRSKLVGEAIGEKKQAAYNDFILTYTRFNNHLIKHHDQQLGDASIMSWRIYHDYIWWFGVQVPMYTGKWFLDLDFLARYTLGLKEHQTGYCEHLYQQFNEVIKQGKNLGFMDCYRGDQLWGDYHTLQHFDNFVENTKLEPKRSNVFASMKWTNFYTAIWYAKFLWKGFGWRGFLNGKNLYYLVEHFVHMLQAIIGEMFYKHFTKGIPDNSQIEQMRQEFTHYRYRPQLNSWLKEEVKRSPEKIPIIV</sequence>
<dbReference type="AlphaFoldDB" id="A0A0A1VW11"/>
<dbReference type="Proteomes" id="UP000030321">
    <property type="component" value="Unassembled WGS sequence"/>
</dbReference>
<gene>
    <name evidence="4" type="ORF">N44_02118</name>
</gene>
<evidence type="ECO:0000256" key="3">
    <source>
        <dbReference type="ARBA" id="ARBA00038396"/>
    </source>
</evidence>
<reference evidence="5" key="1">
    <citation type="journal article" date="2015" name="Genome">
        <title>Whole Genome Sequence of the Non-Microcystin-Producing Microcystis aeruginosa Strain NIES-44.</title>
        <authorList>
            <person name="Okano K."/>
            <person name="Miyata N."/>
            <person name="Ozaki Y."/>
        </authorList>
    </citation>
    <scope>NUCLEOTIDE SEQUENCE [LARGE SCALE GENOMIC DNA]</scope>
    <source>
        <strain evidence="5">NIES-44</strain>
    </source>
</reference>
<dbReference type="PANTHER" id="PTHR43747:SF5">
    <property type="entry name" value="FAD-BINDING DOMAIN-CONTAINING PROTEIN"/>
    <property type="match status" value="1"/>
</dbReference>
<protein>
    <submittedName>
        <fullName evidence="4">Halogenase</fullName>
    </submittedName>
</protein>
<dbReference type="Gene3D" id="3.50.50.60">
    <property type="entry name" value="FAD/NAD(P)-binding domain"/>
    <property type="match status" value="1"/>
</dbReference>
<dbReference type="PANTHER" id="PTHR43747">
    <property type="entry name" value="FAD-BINDING PROTEIN"/>
    <property type="match status" value="1"/>
</dbReference>
<dbReference type="SUPFAM" id="SSF51905">
    <property type="entry name" value="FAD/NAD(P)-binding domain"/>
    <property type="match status" value="1"/>
</dbReference>
<keyword evidence="1" id="KW-0560">Oxidoreductase</keyword>
<evidence type="ECO:0000313" key="5">
    <source>
        <dbReference type="Proteomes" id="UP000030321"/>
    </source>
</evidence>
<evidence type="ECO:0000256" key="1">
    <source>
        <dbReference type="ARBA" id="ARBA00023002"/>
    </source>
</evidence>
<evidence type="ECO:0000313" key="4">
    <source>
        <dbReference type="EMBL" id="GAL93431.1"/>
    </source>
</evidence>
<dbReference type="GO" id="GO:0004497">
    <property type="term" value="F:monooxygenase activity"/>
    <property type="evidence" value="ECO:0007669"/>
    <property type="project" value="UniProtKB-KW"/>
</dbReference>
<dbReference type="InterPro" id="IPR050816">
    <property type="entry name" value="Flavin-dep_Halogenase_NPB"/>
</dbReference>
<dbReference type="InterPro" id="IPR006905">
    <property type="entry name" value="Flavin_halogenase"/>
</dbReference>
<keyword evidence="2" id="KW-0503">Monooxygenase</keyword>